<dbReference type="Pfam" id="PF13091">
    <property type="entry name" value="PLDc_2"/>
    <property type="match status" value="3"/>
</dbReference>
<sequence>MLQPTRRQNHHRRSSALHLLLIAAIALWLAGCASLPDSVQRPVSHALQQAETTRLGRSVAEHMASTGQRHSSGFRLIGATEAAYTSRLSLIDAADRTLDLQYYAILADPSTGLLLQRLRDAAARGVRVRMLLDDFNTTGANAQVLRLAFVPNIEVRLYNPLPGSRRSLAGRLLGSLGNIEQAQRRMHNKMFIADNTLGITGGRNLGDAYFGQGRDSNFIDLDVLAAGRIVRAMSASFDAYWNNDLAYPVQSLLTPGELDALKKADDPLDRPDADPGTPLLDLSPARLTWAPALLLVDKADKIASEQEGQGDTVVDGLLRLMAATREDLFIVSPYFVPGEPMMEIFAQLRRAGVRVRVLTNSLASNDAPLAHVGYARYRKRLLEMGVELYEMRAEPGAAGSALGSGSGSGSGGMARVARRGSESSTPREPGAGGSVGASSRASLHAKTLVLDHSLLVVGSMNLDLRSQLQNSELALLIRSSTLAHQVEQGARPVLEQDTYRMALEDGQLVWNPPDGPPIRSHFEPDAGLGMQWLLKLIGPLAPDEML</sequence>
<dbReference type="PROSITE" id="PS51257">
    <property type="entry name" value="PROKAR_LIPOPROTEIN"/>
    <property type="match status" value="1"/>
</dbReference>
<evidence type="ECO:0000259" key="2">
    <source>
        <dbReference type="PROSITE" id="PS50035"/>
    </source>
</evidence>
<accession>A0A368XNQ4</accession>
<dbReference type="InterPro" id="IPR001736">
    <property type="entry name" value="PLipase_D/transphosphatidylase"/>
</dbReference>
<evidence type="ECO:0000256" key="1">
    <source>
        <dbReference type="SAM" id="MobiDB-lite"/>
    </source>
</evidence>
<dbReference type="EMBL" id="QPJK01000009">
    <property type="protein sequence ID" value="RCW67644.1"/>
    <property type="molecule type" value="Genomic_DNA"/>
</dbReference>
<evidence type="ECO:0000313" key="4">
    <source>
        <dbReference type="Proteomes" id="UP000252884"/>
    </source>
</evidence>
<proteinExistence type="predicted"/>
<dbReference type="PANTHER" id="PTHR21248:SF12">
    <property type="entry name" value="CARDIOLIPIN SYNTHASE C"/>
    <property type="match status" value="1"/>
</dbReference>
<comment type="caution">
    <text evidence="3">The sequence shown here is derived from an EMBL/GenBank/DDBJ whole genome shotgun (WGS) entry which is preliminary data.</text>
</comment>
<keyword evidence="4" id="KW-1185">Reference proteome</keyword>
<reference evidence="3 4" key="1">
    <citation type="submission" date="2018-07" db="EMBL/GenBank/DDBJ databases">
        <title>Genomic Encyclopedia of Type Strains, Phase IV (KMG-IV): sequencing the most valuable type-strain genomes for metagenomic binning, comparative biology and taxonomic classification.</title>
        <authorList>
            <person name="Goeker M."/>
        </authorList>
    </citation>
    <scope>NUCLEOTIDE SEQUENCE [LARGE SCALE GENOMIC DNA]</scope>
    <source>
        <strain evidence="3 4">DSM 21634</strain>
    </source>
</reference>
<dbReference type="Proteomes" id="UP000252884">
    <property type="component" value="Unassembled WGS sequence"/>
</dbReference>
<feature type="domain" description="PLD phosphodiesterase" evidence="2">
    <location>
        <begin position="439"/>
        <end position="466"/>
    </location>
</feature>
<gene>
    <name evidence="3" type="ORF">DES41_109367</name>
</gene>
<dbReference type="SUPFAM" id="SSF56024">
    <property type="entry name" value="Phospholipase D/nuclease"/>
    <property type="match status" value="2"/>
</dbReference>
<dbReference type="Gene3D" id="3.30.870.10">
    <property type="entry name" value="Endonuclease Chain A"/>
    <property type="match status" value="2"/>
</dbReference>
<feature type="region of interest" description="Disordered" evidence="1">
    <location>
        <begin position="397"/>
        <end position="438"/>
    </location>
</feature>
<dbReference type="InterPro" id="IPR025202">
    <property type="entry name" value="PLD-like_dom"/>
</dbReference>
<feature type="domain" description="PLD phosphodiesterase" evidence="2">
    <location>
        <begin position="182"/>
        <end position="209"/>
    </location>
</feature>
<dbReference type="PANTHER" id="PTHR21248">
    <property type="entry name" value="CARDIOLIPIN SYNTHASE"/>
    <property type="match status" value="1"/>
</dbReference>
<protein>
    <submittedName>
        <fullName evidence="3">Phosphatidylserine/phosphatidylglycerophosphate/ cardiolipin synthase-like enzyme</fullName>
    </submittedName>
</protein>
<dbReference type="CDD" id="cd09113">
    <property type="entry name" value="PLDc_ymdC_like_2"/>
    <property type="match status" value="1"/>
</dbReference>
<dbReference type="PROSITE" id="PS50035">
    <property type="entry name" value="PLD"/>
    <property type="match status" value="2"/>
</dbReference>
<dbReference type="AlphaFoldDB" id="A0A368XNQ4"/>
<dbReference type="CDD" id="cd09111">
    <property type="entry name" value="PLDc_ymdC_like_1"/>
    <property type="match status" value="1"/>
</dbReference>
<evidence type="ECO:0000313" key="3">
    <source>
        <dbReference type="EMBL" id="RCW67644.1"/>
    </source>
</evidence>
<name>A0A368XNQ4_9BURK</name>
<dbReference type="SMART" id="SM00155">
    <property type="entry name" value="PLDc"/>
    <property type="match status" value="2"/>
</dbReference>
<organism evidence="3 4">
    <name type="scientific">Pseudorhodoferax soli</name>
    <dbReference type="NCBI Taxonomy" id="545864"/>
    <lineage>
        <taxon>Bacteria</taxon>
        <taxon>Pseudomonadati</taxon>
        <taxon>Pseudomonadota</taxon>
        <taxon>Betaproteobacteria</taxon>
        <taxon>Burkholderiales</taxon>
        <taxon>Comamonadaceae</taxon>
    </lineage>
</organism>
<dbReference type="RefSeq" id="WP_114471131.1">
    <property type="nucleotide sequence ID" value="NZ_QPJK01000009.1"/>
</dbReference>
<dbReference type="GO" id="GO:0030572">
    <property type="term" value="F:phosphatidyltransferase activity"/>
    <property type="evidence" value="ECO:0007669"/>
    <property type="project" value="UniProtKB-ARBA"/>
</dbReference>
<dbReference type="GO" id="GO:0032049">
    <property type="term" value="P:cardiolipin biosynthetic process"/>
    <property type="evidence" value="ECO:0007669"/>
    <property type="project" value="UniProtKB-ARBA"/>
</dbReference>
<feature type="compositionally biased region" description="Gly residues" evidence="1">
    <location>
        <begin position="402"/>
        <end position="412"/>
    </location>
</feature>
<dbReference type="OrthoDB" id="9814092at2"/>